<reference evidence="2" key="1">
    <citation type="submission" date="2021-02" db="EMBL/GenBank/DDBJ databases">
        <authorList>
            <person name="Nowell W R."/>
        </authorList>
    </citation>
    <scope>NUCLEOTIDE SEQUENCE</scope>
</reference>
<feature type="compositionally biased region" description="Basic and acidic residues" evidence="1">
    <location>
        <begin position="176"/>
        <end position="201"/>
    </location>
</feature>
<dbReference type="Proteomes" id="UP000682733">
    <property type="component" value="Unassembled WGS sequence"/>
</dbReference>
<dbReference type="EMBL" id="CAJOBC010017656">
    <property type="protein sequence ID" value="CAF4033735.1"/>
    <property type="molecule type" value="Genomic_DNA"/>
</dbReference>
<dbReference type="EMBL" id="CAJNOQ010010690">
    <property type="protein sequence ID" value="CAF1258479.1"/>
    <property type="molecule type" value="Genomic_DNA"/>
</dbReference>
<feature type="region of interest" description="Disordered" evidence="1">
    <location>
        <begin position="167"/>
        <end position="299"/>
    </location>
</feature>
<evidence type="ECO:0000313" key="4">
    <source>
        <dbReference type="EMBL" id="CAF4033735.1"/>
    </source>
</evidence>
<keyword evidence="6" id="KW-1185">Reference proteome</keyword>
<evidence type="ECO:0000313" key="2">
    <source>
        <dbReference type="EMBL" id="CAF1258479.1"/>
    </source>
</evidence>
<dbReference type="AlphaFoldDB" id="A0A815AK97"/>
<organism evidence="2 6">
    <name type="scientific">Didymodactylos carnosus</name>
    <dbReference type="NCBI Taxonomy" id="1234261"/>
    <lineage>
        <taxon>Eukaryota</taxon>
        <taxon>Metazoa</taxon>
        <taxon>Spiralia</taxon>
        <taxon>Gnathifera</taxon>
        <taxon>Rotifera</taxon>
        <taxon>Eurotatoria</taxon>
        <taxon>Bdelloidea</taxon>
        <taxon>Philodinida</taxon>
        <taxon>Philodinidae</taxon>
        <taxon>Didymodactylos</taxon>
    </lineage>
</organism>
<proteinExistence type="predicted"/>
<dbReference type="Proteomes" id="UP000677228">
    <property type="component" value="Unassembled WGS sequence"/>
</dbReference>
<sequence>MVKFKVNFLRKAKTFENFVKTVEKEAIKAEAVKWRNYPGVNRELHSKVLKFVQEDLQTGELSRHYPDKSHSSFQYRLQRDDEDNVQLRVTIPSEEGTLKDLIVLPRRDEIRKILETAMARVYTHGKMESDIQCYYGVREKYFISRNRVQAIMNIVGNPEQWFEAIVAPDSDEENEDTKKSYEAEEADQRKQLKNGRKEAERQLTATVKVKKRGRPIKKTASTSEQQSTSENEHRWKKTSTKRKTSVATPKKQQAEDDEQPLDDLTNERGDKGEDESSPVKQTRRTRRGAATANSLAKRN</sequence>
<feature type="compositionally biased region" description="Basic residues" evidence="1">
    <location>
        <begin position="234"/>
        <end position="244"/>
    </location>
</feature>
<evidence type="ECO:0000313" key="5">
    <source>
        <dbReference type="EMBL" id="CAF4071599.1"/>
    </source>
</evidence>
<protein>
    <submittedName>
        <fullName evidence="2">Uncharacterized protein</fullName>
    </submittedName>
</protein>
<dbReference type="EMBL" id="CAJOBA010039070">
    <property type="protein sequence ID" value="CAF4071599.1"/>
    <property type="molecule type" value="Genomic_DNA"/>
</dbReference>
<name>A0A815AK97_9BILA</name>
<dbReference type="Proteomes" id="UP000663829">
    <property type="component" value="Unassembled WGS sequence"/>
</dbReference>
<accession>A0A815AK97</accession>
<evidence type="ECO:0000313" key="3">
    <source>
        <dbReference type="EMBL" id="CAF1265401.1"/>
    </source>
</evidence>
<evidence type="ECO:0000313" key="6">
    <source>
        <dbReference type="Proteomes" id="UP000663829"/>
    </source>
</evidence>
<gene>
    <name evidence="2" type="ORF">GPM918_LOCUS26485</name>
    <name evidence="3" type="ORF">OVA965_LOCUS26929</name>
    <name evidence="4" type="ORF">SRO942_LOCUS26648</name>
    <name evidence="5" type="ORF">TMI583_LOCUS27669</name>
</gene>
<evidence type="ECO:0000256" key="1">
    <source>
        <dbReference type="SAM" id="MobiDB-lite"/>
    </source>
</evidence>
<comment type="caution">
    <text evidence="2">The sequence shown here is derived from an EMBL/GenBank/DDBJ whole genome shotgun (WGS) entry which is preliminary data.</text>
</comment>
<dbReference type="EMBL" id="CAJNOK010017514">
    <property type="protein sequence ID" value="CAF1265401.1"/>
    <property type="molecule type" value="Genomic_DNA"/>
</dbReference>
<feature type="compositionally biased region" description="Basic residues" evidence="1">
    <location>
        <begin position="208"/>
        <end position="217"/>
    </location>
</feature>
<dbReference type="Proteomes" id="UP000681722">
    <property type="component" value="Unassembled WGS sequence"/>
</dbReference>